<dbReference type="EMBL" id="JASBWR010000118">
    <property type="protein sequence ID" value="KAJ9093803.1"/>
    <property type="molecule type" value="Genomic_DNA"/>
</dbReference>
<proteinExistence type="predicted"/>
<gene>
    <name evidence="1" type="ORF">QFC19_008180</name>
</gene>
<evidence type="ECO:0000313" key="1">
    <source>
        <dbReference type="EMBL" id="KAJ9093803.1"/>
    </source>
</evidence>
<evidence type="ECO:0000313" key="2">
    <source>
        <dbReference type="Proteomes" id="UP001241377"/>
    </source>
</evidence>
<sequence>MPPIPDHSLRISIDRGGTFTDVFASYPDPANEDGARCELVVKLLSVDAAYRDAPIEGIRRVLERVGVKVARGELLPTDKIEYVRLSTTVATNALLERKGEKHALLITEGFRDLLSIGNQSRPRIFDLNIKKPSPLYADVVEVRERVTLIGFTSDPEQRAHALVFDDTDEGDGKVVKPYTGAGAQALLDKERERIVKGISGEAVHVITRLDEERTRRDLERLYEQGYRSIAVVLAHS</sequence>
<dbReference type="Proteomes" id="UP001241377">
    <property type="component" value="Unassembled WGS sequence"/>
</dbReference>
<comment type="caution">
    <text evidence="1">The sequence shown here is derived from an EMBL/GenBank/DDBJ whole genome shotgun (WGS) entry which is preliminary data.</text>
</comment>
<organism evidence="1 2">
    <name type="scientific">Naganishia cerealis</name>
    <dbReference type="NCBI Taxonomy" id="610337"/>
    <lineage>
        <taxon>Eukaryota</taxon>
        <taxon>Fungi</taxon>
        <taxon>Dikarya</taxon>
        <taxon>Basidiomycota</taxon>
        <taxon>Agaricomycotina</taxon>
        <taxon>Tremellomycetes</taxon>
        <taxon>Filobasidiales</taxon>
        <taxon>Filobasidiaceae</taxon>
        <taxon>Naganishia</taxon>
    </lineage>
</organism>
<keyword evidence="2" id="KW-1185">Reference proteome</keyword>
<protein>
    <submittedName>
        <fullName evidence="1">Uncharacterized protein</fullName>
    </submittedName>
</protein>
<name>A0ACC2V381_9TREE</name>
<reference evidence="1" key="1">
    <citation type="submission" date="2023-04" db="EMBL/GenBank/DDBJ databases">
        <title>Draft Genome sequencing of Naganishia species isolated from polar environments using Oxford Nanopore Technology.</title>
        <authorList>
            <person name="Leo P."/>
            <person name="Venkateswaran K."/>
        </authorList>
    </citation>
    <scope>NUCLEOTIDE SEQUENCE</scope>
    <source>
        <strain evidence="1">MNA-CCFEE 5261</strain>
    </source>
</reference>
<accession>A0ACC2V381</accession>